<evidence type="ECO:0000256" key="1">
    <source>
        <dbReference type="SAM" id="Phobius"/>
    </source>
</evidence>
<sequence>MALDVVGDLLEVVGRFLFRILNEVLVEFLCKGTGYLICKPFKSNVDPDGFLAFAVGFIFWLAAVILGFQLYEFIKVDQCLDSGGSFDYANKKCVK</sequence>
<proteinExistence type="predicted"/>
<dbReference type="RefSeq" id="WP_377239488.1">
    <property type="nucleotide sequence ID" value="NZ_JBHLXP010000001.1"/>
</dbReference>
<reference evidence="2 3" key="1">
    <citation type="submission" date="2024-09" db="EMBL/GenBank/DDBJ databases">
        <authorList>
            <person name="Sun Q."/>
            <person name="Mori K."/>
        </authorList>
    </citation>
    <scope>NUCLEOTIDE SEQUENCE [LARGE SCALE GENOMIC DNA]</scope>
    <source>
        <strain evidence="2 3">KCTC 23315</strain>
    </source>
</reference>
<keyword evidence="1" id="KW-1133">Transmembrane helix</keyword>
<keyword evidence="1" id="KW-0472">Membrane</keyword>
<keyword evidence="1" id="KW-0812">Transmembrane</keyword>
<organism evidence="2 3">
    <name type="scientific">Rheinheimera tilapiae</name>
    <dbReference type="NCBI Taxonomy" id="875043"/>
    <lineage>
        <taxon>Bacteria</taxon>
        <taxon>Pseudomonadati</taxon>
        <taxon>Pseudomonadota</taxon>
        <taxon>Gammaproteobacteria</taxon>
        <taxon>Chromatiales</taxon>
        <taxon>Chromatiaceae</taxon>
        <taxon>Rheinheimera</taxon>
    </lineage>
</organism>
<gene>
    <name evidence="2" type="ORF">ACFFJP_00980</name>
</gene>
<feature type="transmembrane region" description="Helical" evidence="1">
    <location>
        <begin position="50"/>
        <end position="71"/>
    </location>
</feature>
<accession>A0ABV6BA10</accession>
<name>A0ABV6BA10_9GAMM</name>
<keyword evidence="3" id="KW-1185">Reference proteome</keyword>
<dbReference type="Proteomes" id="UP001589813">
    <property type="component" value="Unassembled WGS sequence"/>
</dbReference>
<evidence type="ECO:0008006" key="4">
    <source>
        <dbReference type="Google" id="ProtNLM"/>
    </source>
</evidence>
<evidence type="ECO:0000313" key="3">
    <source>
        <dbReference type="Proteomes" id="UP001589813"/>
    </source>
</evidence>
<protein>
    <recommendedName>
        <fullName evidence="4">MARVEL domain-containing protein</fullName>
    </recommendedName>
</protein>
<comment type="caution">
    <text evidence="2">The sequence shown here is derived from an EMBL/GenBank/DDBJ whole genome shotgun (WGS) entry which is preliminary data.</text>
</comment>
<dbReference type="EMBL" id="JBHLXP010000001">
    <property type="protein sequence ID" value="MFC0046858.1"/>
    <property type="molecule type" value="Genomic_DNA"/>
</dbReference>
<evidence type="ECO:0000313" key="2">
    <source>
        <dbReference type="EMBL" id="MFC0046858.1"/>
    </source>
</evidence>